<dbReference type="STRING" id="931890.G8JTS0"/>
<dbReference type="KEGG" id="erc:Ecym_4365"/>
<dbReference type="RefSeq" id="XP_003646240.1">
    <property type="nucleotide sequence ID" value="XM_003646192.1"/>
</dbReference>
<protein>
    <submittedName>
        <fullName evidence="1">Uncharacterized protein</fullName>
    </submittedName>
</protein>
<sequence length="253" mass="30411">MSWLLPTYRTFRWSIVLPSLPAEIFDVVNALQLFIVSHYSFHSGNEPVVKYVTQTLYYKFILEQWDKDIQGFHKNRHLGGLFREYQTVASFDWARLFRQQRRMIVMILRFRAKYNKNGNMVVRCVMYILQILESMTRCYLNLQRCGSSKPLTHKKAYVEIYNERSRNFDTKYVTEMMNVVKRHHDSIKKVEMMIKETFKLLGALNWKELQFTKKDQHELMCYRKFIQCSLLLTDNTTLIANFRLVINSWPTKS</sequence>
<dbReference type="EMBL" id="CP002500">
    <property type="protein sequence ID" value="AET39423.1"/>
    <property type="molecule type" value="Genomic_DNA"/>
</dbReference>
<evidence type="ECO:0000313" key="1">
    <source>
        <dbReference type="EMBL" id="AET39423.1"/>
    </source>
</evidence>
<dbReference type="FunCoup" id="G8JTS0">
    <property type="interactions" value="22"/>
</dbReference>
<dbReference type="GeneID" id="11470051"/>
<dbReference type="InParanoid" id="G8JTS0"/>
<dbReference type="OrthoDB" id="4055114at2759"/>
<name>G8JTS0_ERECY</name>
<reference evidence="2" key="1">
    <citation type="journal article" date="2012" name="G3 (Bethesda)">
        <title>Pichia sorbitophila, an interspecies yeast hybrid reveals early steps of genome resolution following polyploidization.</title>
        <authorList>
            <person name="Leh Louis V."/>
            <person name="Despons L."/>
            <person name="Friedrich A."/>
            <person name="Martin T."/>
            <person name="Durrens P."/>
            <person name="Casaregola S."/>
            <person name="Neuveglise C."/>
            <person name="Fairhead C."/>
            <person name="Marck C."/>
            <person name="Cruz J.A."/>
            <person name="Straub M.L."/>
            <person name="Kugler V."/>
            <person name="Sacerdot C."/>
            <person name="Uzunov Z."/>
            <person name="Thierry A."/>
            <person name="Weiss S."/>
            <person name="Bleykasten C."/>
            <person name="De Montigny J."/>
            <person name="Jacques N."/>
            <person name="Jung P."/>
            <person name="Lemaire M."/>
            <person name="Mallet S."/>
            <person name="Morel G."/>
            <person name="Richard G.F."/>
            <person name="Sarkar A."/>
            <person name="Savel G."/>
            <person name="Schacherer J."/>
            <person name="Seret M.L."/>
            <person name="Talla E."/>
            <person name="Samson G."/>
            <person name="Jubin C."/>
            <person name="Poulain J."/>
            <person name="Vacherie B."/>
            <person name="Barbe V."/>
            <person name="Pelletier E."/>
            <person name="Sherman D.J."/>
            <person name="Westhof E."/>
            <person name="Weissenbach J."/>
            <person name="Baret P.V."/>
            <person name="Wincker P."/>
            <person name="Gaillardin C."/>
            <person name="Dujon B."/>
            <person name="Souciet J.L."/>
        </authorList>
    </citation>
    <scope>NUCLEOTIDE SEQUENCE [LARGE SCALE GENOMIC DNA]</scope>
    <source>
        <strain evidence="2">CBS 270.75 / DBVPG 7215 / KCTC 17166 / NRRL Y-17582</strain>
    </source>
</reference>
<dbReference type="Proteomes" id="UP000006790">
    <property type="component" value="Chromosome 4"/>
</dbReference>
<dbReference type="HOGENOM" id="CLU_1085765_0_0_1"/>
<dbReference type="AlphaFoldDB" id="G8JTS0"/>
<proteinExistence type="predicted"/>
<evidence type="ECO:0000313" key="2">
    <source>
        <dbReference type="Proteomes" id="UP000006790"/>
    </source>
</evidence>
<keyword evidence="2" id="KW-1185">Reference proteome</keyword>
<gene>
    <name evidence="1" type="ordered locus">Ecym_4365</name>
</gene>
<dbReference type="OMA" id="YRKFIQC"/>
<accession>G8JTS0</accession>
<organism evidence="1 2">
    <name type="scientific">Eremothecium cymbalariae (strain CBS 270.75 / DBVPG 7215 / KCTC 17166 / NRRL Y-17582)</name>
    <name type="common">Yeast</name>
    <dbReference type="NCBI Taxonomy" id="931890"/>
    <lineage>
        <taxon>Eukaryota</taxon>
        <taxon>Fungi</taxon>
        <taxon>Dikarya</taxon>
        <taxon>Ascomycota</taxon>
        <taxon>Saccharomycotina</taxon>
        <taxon>Saccharomycetes</taxon>
        <taxon>Saccharomycetales</taxon>
        <taxon>Saccharomycetaceae</taxon>
        <taxon>Eremothecium</taxon>
    </lineage>
</organism>